<proteinExistence type="predicted"/>
<dbReference type="SMART" id="SM00137">
    <property type="entry name" value="MAM"/>
    <property type="match status" value="1"/>
</dbReference>
<dbReference type="eggNOG" id="ENOG502SKSP">
    <property type="taxonomic scope" value="Eukaryota"/>
</dbReference>
<sequence length="577" mass="65169">MVETCFPIGDRNLMADLVGAPDLRKSLGGDIEIDFGLTIPLIKYSSPFGQFKVRYACELNCASFDALGTAECRWRNELTDCCENGGDELDWVRVKNGWGLEEGITIFGTEQRANRYSILAGAQEKRPPTDAALLISDPIQCQEGDARLSFRYWTSPHTVIKVCTRPPGMGRAYDWCSKEISKGDPGPANVTIPGSVMQDFELVIEASHFDYDAFGFQGGVVILDDIEYTASAIYNCRNIPHIEPLEPLPHKTCELLECEFDELDRCFLRLRRSGWHHSDRAIGNLQTGIRNLYSGPFVYVKGRGRRVLNLGGFEVPRQLLLEFCSYIASQDAHLTIEAQIRGFEKQTLVEIAEDVKLYHKWDCRRIVLQPGNYTEFSFVVEHLPNDLAYVGLDGIHLYETDQKTRPCFDSGFVTETPAVVTEKEAVTESGFEEITASDLKETESQIGKQGLLGFNEAFNLETTTEVSPTGIVFEGEVNTKEFAELNLQELLEPEETKDQGEHYQSVGKIMWICRALESPVVVLRRLARDWRFGVRLHPFFDEAKHFAATTAVIFPTDRYSGFVTRPRLRYSRLEICG</sequence>
<evidence type="ECO:0000313" key="3">
    <source>
        <dbReference type="Proteomes" id="UP000095284"/>
    </source>
</evidence>
<evidence type="ECO:0000259" key="1">
    <source>
        <dbReference type="PROSITE" id="PS50060"/>
    </source>
</evidence>
<keyword evidence="4" id="KW-1185">Reference proteome</keyword>
<evidence type="ECO:0000313" key="2">
    <source>
        <dbReference type="EMBL" id="CAD5217878.1"/>
    </source>
</evidence>
<evidence type="ECO:0000313" key="5">
    <source>
        <dbReference type="WBParaSite" id="BXY_1574700.1"/>
    </source>
</evidence>
<dbReference type="InterPro" id="IPR000998">
    <property type="entry name" value="MAM_dom"/>
</dbReference>
<dbReference type="GO" id="GO:0016020">
    <property type="term" value="C:membrane"/>
    <property type="evidence" value="ECO:0007669"/>
    <property type="project" value="InterPro"/>
</dbReference>
<name>A0A1I7SRT0_BURXY</name>
<protein>
    <submittedName>
        <fullName evidence="2">(pine wood nematode) hypothetical protein</fullName>
    </submittedName>
    <submittedName>
        <fullName evidence="5">MAM domain-containing protein</fullName>
    </submittedName>
</protein>
<dbReference type="SMR" id="A0A1I7SRT0"/>
<evidence type="ECO:0000313" key="4">
    <source>
        <dbReference type="Proteomes" id="UP000659654"/>
    </source>
</evidence>
<feature type="domain" description="MAM" evidence="1">
    <location>
        <begin position="55"/>
        <end position="238"/>
    </location>
</feature>
<dbReference type="EMBL" id="CAJFCV020000002">
    <property type="protein sequence ID" value="CAG9101883.1"/>
    <property type="molecule type" value="Genomic_DNA"/>
</dbReference>
<dbReference type="WBParaSite" id="BXY_1574700.1">
    <property type="protein sequence ID" value="BXY_1574700.1"/>
    <property type="gene ID" value="BXY_1574700"/>
</dbReference>
<dbReference type="AlphaFoldDB" id="A0A1I7SRT0"/>
<dbReference type="Proteomes" id="UP000095284">
    <property type="component" value="Unplaced"/>
</dbReference>
<dbReference type="Proteomes" id="UP000659654">
    <property type="component" value="Unassembled WGS sequence"/>
</dbReference>
<organism evidence="3 5">
    <name type="scientific">Bursaphelenchus xylophilus</name>
    <name type="common">Pinewood nematode worm</name>
    <name type="synonym">Aphelenchoides xylophilus</name>
    <dbReference type="NCBI Taxonomy" id="6326"/>
    <lineage>
        <taxon>Eukaryota</taxon>
        <taxon>Metazoa</taxon>
        <taxon>Ecdysozoa</taxon>
        <taxon>Nematoda</taxon>
        <taxon>Chromadorea</taxon>
        <taxon>Rhabditida</taxon>
        <taxon>Tylenchina</taxon>
        <taxon>Tylenchomorpha</taxon>
        <taxon>Aphelenchoidea</taxon>
        <taxon>Aphelenchoididae</taxon>
        <taxon>Bursaphelenchus</taxon>
    </lineage>
</organism>
<dbReference type="Proteomes" id="UP000582659">
    <property type="component" value="Unassembled WGS sequence"/>
</dbReference>
<dbReference type="PROSITE" id="PS50060">
    <property type="entry name" value="MAM_2"/>
    <property type="match status" value="1"/>
</dbReference>
<reference evidence="5" key="1">
    <citation type="submission" date="2016-11" db="UniProtKB">
        <authorList>
            <consortium name="WormBaseParasite"/>
        </authorList>
    </citation>
    <scope>IDENTIFICATION</scope>
</reference>
<reference evidence="2" key="2">
    <citation type="submission" date="2020-09" db="EMBL/GenBank/DDBJ databases">
        <authorList>
            <person name="Kikuchi T."/>
        </authorList>
    </citation>
    <scope>NUCLEOTIDE SEQUENCE</scope>
    <source>
        <strain evidence="2">Ka4C1</strain>
    </source>
</reference>
<accession>A0A1I7SRT0</accession>
<dbReference type="Gene3D" id="2.60.120.200">
    <property type="match status" value="1"/>
</dbReference>
<dbReference type="EMBL" id="CAJFDI010000002">
    <property type="protein sequence ID" value="CAD5217878.1"/>
    <property type="molecule type" value="Genomic_DNA"/>
</dbReference>
<dbReference type="OrthoDB" id="5808132at2759"/>
<gene>
    <name evidence="2" type="ORF">BXYJ_LOCUS5271</name>
</gene>